<gene>
    <name evidence="3" type="ORF">SAMN05216188_101227</name>
</gene>
<organism evidence="3 4">
    <name type="scientific">Lentzea xinjiangensis</name>
    <dbReference type="NCBI Taxonomy" id="402600"/>
    <lineage>
        <taxon>Bacteria</taxon>
        <taxon>Bacillati</taxon>
        <taxon>Actinomycetota</taxon>
        <taxon>Actinomycetes</taxon>
        <taxon>Pseudonocardiales</taxon>
        <taxon>Pseudonocardiaceae</taxon>
        <taxon>Lentzea</taxon>
    </lineage>
</organism>
<reference evidence="4" key="1">
    <citation type="submission" date="2016-10" db="EMBL/GenBank/DDBJ databases">
        <authorList>
            <person name="Varghese N."/>
            <person name="Submissions S."/>
        </authorList>
    </citation>
    <scope>NUCLEOTIDE SEQUENCE [LARGE SCALE GENOMIC DNA]</scope>
    <source>
        <strain evidence="4">CGMCC 4.3525</strain>
    </source>
</reference>
<keyword evidence="2" id="KW-0472">Membrane</keyword>
<evidence type="ECO:0000256" key="2">
    <source>
        <dbReference type="SAM" id="Phobius"/>
    </source>
</evidence>
<feature type="region of interest" description="Disordered" evidence="1">
    <location>
        <begin position="1"/>
        <end position="21"/>
    </location>
</feature>
<proteinExistence type="predicted"/>
<keyword evidence="2" id="KW-0812">Transmembrane</keyword>
<evidence type="ECO:0008006" key="5">
    <source>
        <dbReference type="Google" id="ProtNLM"/>
    </source>
</evidence>
<dbReference type="AlphaFoldDB" id="A0A1H9A144"/>
<sequence>MEDLLKDLAQAKPPTPEVDRDRMERDLARITSLPRERPARIQFVRRYAPLLVIGAVIVLAVVLLPAPPQPVQPAAAPRWWHVLTRIHSIMIVGDPAKPYGAYFSSMSEQWMTTDSRISVVQKDGSVTPMPLTREYDGWEAAGKPEVAPLVGGSRSVRMGPMKPSVQKTTVSGLQMSAHSQVRLDSLDSLPADPRELGKALETIVGKDTYRIATLVMELMASNIRDDQRRAAFELLKTLDGARVLGEVQVGEARRGTGVAVSAPPTFQFTDVEAQLVVDEETGLPVIRRDVITTSQYGLPAGVPISNEEYLLLDEVDFEPIVPQDVPVNGPVESPIIER</sequence>
<dbReference type="EMBL" id="FOFR01000001">
    <property type="protein sequence ID" value="SEP70231.1"/>
    <property type="molecule type" value="Genomic_DNA"/>
</dbReference>
<evidence type="ECO:0000256" key="1">
    <source>
        <dbReference type="SAM" id="MobiDB-lite"/>
    </source>
</evidence>
<keyword evidence="2" id="KW-1133">Transmembrane helix</keyword>
<protein>
    <recommendedName>
        <fullName evidence="5">CU044_5270 family protein</fullName>
    </recommendedName>
</protein>
<evidence type="ECO:0000313" key="3">
    <source>
        <dbReference type="EMBL" id="SEP70231.1"/>
    </source>
</evidence>
<accession>A0A1H9A144</accession>
<dbReference type="STRING" id="402600.SAMN05216188_101227"/>
<name>A0A1H9A144_9PSEU</name>
<dbReference type="OrthoDB" id="3693316at2"/>
<evidence type="ECO:0000313" key="4">
    <source>
        <dbReference type="Proteomes" id="UP000199352"/>
    </source>
</evidence>
<dbReference type="Proteomes" id="UP000199352">
    <property type="component" value="Unassembled WGS sequence"/>
</dbReference>
<dbReference type="RefSeq" id="WP_089948359.1">
    <property type="nucleotide sequence ID" value="NZ_FOFR01000001.1"/>
</dbReference>
<keyword evidence="4" id="KW-1185">Reference proteome</keyword>
<feature type="transmembrane region" description="Helical" evidence="2">
    <location>
        <begin position="47"/>
        <end position="66"/>
    </location>
</feature>